<proteinExistence type="predicted"/>
<reference evidence="2 3" key="2">
    <citation type="journal article" date="2010" name="Stand. Genomic Sci.">
        <title>Complete genome sequence of Sebaldella termitidis type strain (NCTC 11300).</title>
        <authorList>
            <person name="Harmon-Smith M."/>
            <person name="Celia L."/>
            <person name="Chertkov O."/>
            <person name="Lapidus A."/>
            <person name="Copeland A."/>
            <person name="Glavina Del Rio T."/>
            <person name="Nolan M."/>
            <person name="Lucas S."/>
            <person name="Tice H."/>
            <person name="Cheng J.F."/>
            <person name="Han C."/>
            <person name="Detter J.C."/>
            <person name="Bruce D."/>
            <person name="Goodwin L."/>
            <person name="Pitluck S."/>
            <person name="Pati A."/>
            <person name="Liolios K."/>
            <person name="Ivanova N."/>
            <person name="Mavromatis K."/>
            <person name="Mikhailova N."/>
            <person name="Chen A."/>
            <person name="Palaniappan K."/>
            <person name="Land M."/>
            <person name="Hauser L."/>
            <person name="Chang Y.J."/>
            <person name="Jeffries C.D."/>
            <person name="Brettin T."/>
            <person name="Goker M."/>
            <person name="Beck B."/>
            <person name="Bristow J."/>
            <person name="Eisen J.A."/>
            <person name="Markowitz V."/>
            <person name="Hugenholtz P."/>
            <person name="Kyrpides N.C."/>
            <person name="Klenk H.P."/>
            <person name="Chen F."/>
        </authorList>
    </citation>
    <scope>NUCLEOTIDE SEQUENCE [LARGE SCALE GENOMIC DNA]</scope>
    <source>
        <strain evidence="3">ATCC 33386 / NCTC 11300</strain>
    </source>
</reference>
<feature type="signal peptide" evidence="1">
    <location>
        <begin position="1"/>
        <end position="20"/>
    </location>
</feature>
<sequence>MTMKKVILTLFICLSAIFYAACNVEPTDYFKNAFGEDTTDSMFFVELRQYNERNIMFIKDGKLYIRGKEFTGIDPTKFNSLDYGYYAIDNAVYYLDKKLMDYSGKIDNLRTYEVHNTKIDNKNPDCKGEDIGMNDFYLKVLNGRVLYKNGNALGK</sequence>
<reference evidence="3" key="1">
    <citation type="submission" date="2009-09" db="EMBL/GenBank/DDBJ databases">
        <title>The complete chromosome of Sebaldella termitidis ATCC 33386.</title>
        <authorList>
            <consortium name="US DOE Joint Genome Institute (JGI-PGF)"/>
            <person name="Lucas S."/>
            <person name="Copeland A."/>
            <person name="Lapidus A."/>
            <person name="Glavina del Rio T."/>
            <person name="Dalin E."/>
            <person name="Tice H."/>
            <person name="Bruce D."/>
            <person name="Goodwin L."/>
            <person name="Pitluck S."/>
            <person name="Kyrpides N."/>
            <person name="Mavromatis K."/>
            <person name="Ivanova N."/>
            <person name="Mikhailova N."/>
            <person name="Sims D."/>
            <person name="Meincke L."/>
            <person name="Brettin T."/>
            <person name="Detter J.C."/>
            <person name="Han C."/>
            <person name="Larimer F."/>
            <person name="Land M."/>
            <person name="Hauser L."/>
            <person name="Markowitz V."/>
            <person name="Cheng J.F."/>
            <person name="Hugenholtz P."/>
            <person name="Woyke T."/>
            <person name="Wu D."/>
            <person name="Eisen J.A."/>
        </authorList>
    </citation>
    <scope>NUCLEOTIDE SEQUENCE [LARGE SCALE GENOMIC DNA]</scope>
    <source>
        <strain evidence="3">ATCC 33386 / NCTC 11300</strain>
    </source>
</reference>
<protein>
    <recommendedName>
        <fullName evidence="4">Lipoprotein</fullName>
    </recommendedName>
</protein>
<dbReference type="EMBL" id="CP001739">
    <property type="protein sequence ID" value="ACZ06997.1"/>
    <property type="molecule type" value="Genomic_DNA"/>
</dbReference>
<accession>D1AJU0</accession>
<dbReference type="AlphaFoldDB" id="D1AJU0"/>
<dbReference type="STRING" id="526218.Sterm_0112"/>
<evidence type="ECO:0000313" key="2">
    <source>
        <dbReference type="EMBL" id="ACZ06997.1"/>
    </source>
</evidence>
<dbReference type="Proteomes" id="UP000000845">
    <property type="component" value="Chromosome"/>
</dbReference>
<keyword evidence="3" id="KW-1185">Reference proteome</keyword>
<dbReference type="KEGG" id="str:Sterm_0112"/>
<evidence type="ECO:0008006" key="4">
    <source>
        <dbReference type="Google" id="ProtNLM"/>
    </source>
</evidence>
<dbReference type="HOGENOM" id="CLU_1694286_0_0_0"/>
<organism evidence="2 3">
    <name type="scientific">Sebaldella termitidis (strain ATCC 33386 / NCTC 11300)</name>
    <dbReference type="NCBI Taxonomy" id="526218"/>
    <lineage>
        <taxon>Bacteria</taxon>
        <taxon>Fusobacteriati</taxon>
        <taxon>Fusobacteriota</taxon>
        <taxon>Fusobacteriia</taxon>
        <taxon>Fusobacteriales</taxon>
        <taxon>Leptotrichiaceae</taxon>
        <taxon>Sebaldella</taxon>
    </lineage>
</organism>
<name>D1AJU0_SEBTE</name>
<keyword evidence="1" id="KW-0732">Signal</keyword>
<evidence type="ECO:0000313" key="3">
    <source>
        <dbReference type="Proteomes" id="UP000000845"/>
    </source>
</evidence>
<gene>
    <name evidence="2" type="ordered locus">Sterm_0112</name>
</gene>
<dbReference type="RefSeq" id="WP_012859597.1">
    <property type="nucleotide sequence ID" value="NC_013517.1"/>
</dbReference>
<feature type="chain" id="PRO_5003020215" description="Lipoprotein" evidence="1">
    <location>
        <begin position="21"/>
        <end position="155"/>
    </location>
</feature>
<evidence type="ECO:0000256" key="1">
    <source>
        <dbReference type="SAM" id="SignalP"/>
    </source>
</evidence>